<reference evidence="2 3" key="1">
    <citation type="submission" date="2019-10" db="EMBL/GenBank/DDBJ databases">
        <title>Dictyobacter vulcani sp. nov., within the class Ktedonobacteria, isolated from soil of volcanic Mt. Zao.</title>
        <authorList>
            <person name="Zheng Y."/>
            <person name="Wang C.M."/>
            <person name="Sakai Y."/>
            <person name="Abe K."/>
            <person name="Yokota A."/>
            <person name="Yabe S."/>
        </authorList>
    </citation>
    <scope>NUCLEOTIDE SEQUENCE [LARGE SCALE GENOMIC DNA]</scope>
    <source>
        <strain evidence="2 3">W12</strain>
    </source>
</reference>
<feature type="compositionally biased region" description="Polar residues" evidence="1">
    <location>
        <begin position="211"/>
        <end position="233"/>
    </location>
</feature>
<sequence length="243" mass="26119">MGKFLQGLLVGAAAGMLVAPMKGEELRNQLKGRIKELQDKVSNSNLTLPSLQEQRNNYTKNAKVEDGEPITLPVETFEKPATSSVPSPMKNTQPSATSSVANNTTDSTSTPASASSPTYTGTAKVASPKPFISSDQTESKRPAPLDTTSTTAKPDISTNTGSTQPRIPTPGTTQPRRYTYDRTLGEEDNEPITLPVETFENPKPAQKRDTNGSANSSKNSLDPNKRVTNSVPRSKSEDKPRKS</sequence>
<evidence type="ECO:0000313" key="2">
    <source>
        <dbReference type="EMBL" id="GER89602.1"/>
    </source>
</evidence>
<evidence type="ECO:0000256" key="1">
    <source>
        <dbReference type="SAM" id="MobiDB-lite"/>
    </source>
</evidence>
<name>A0A5J4KR27_9CHLR</name>
<feature type="region of interest" description="Disordered" evidence="1">
    <location>
        <begin position="45"/>
        <end position="243"/>
    </location>
</feature>
<organism evidence="2 3">
    <name type="scientific">Dictyobacter vulcani</name>
    <dbReference type="NCBI Taxonomy" id="2607529"/>
    <lineage>
        <taxon>Bacteria</taxon>
        <taxon>Bacillati</taxon>
        <taxon>Chloroflexota</taxon>
        <taxon>Ktedonobacteria</taxon>
        <taxon>Ktedonobacterales</taxon>
        <taxon>Dictyobacteraceae</taxon>
        <taxon>Dictyobacter</taxon>
    </lineage>
</organism>
<dbReference type="Proteomes" id="UP000326912">
    <property type="component" value="Unassembled WGS sequence"/>
</dbReference>
<feature type="compositionally biased region" description="Low complexity" evidence="1">
    <location>
        <begin position="104"/>
        <end position="123"/>
    </location>
</feature>
<protein>
    <recommendedName>
        <fullName evidence="4">YtxH domain-containing protein</fullName>
    </recommendedName>
</protein>
<dbReference type="InterPro" id="IPR024623">
    <property type="entry name" value="YtxH"/>
</dbReference>
<dbReference type="Pfam" id="PF12732">
    <property type="entry name" value="YtxH"/>
    <property type="match status" value="1"/>
</dbReference>
<feature type="compositionally biased region" description="Polar residues" evidence="1">
    <location>
        <begin position="146"/>
        <end position="176"/>
    </location>
</feature>
<proteinExistence type="predicted"/>
<evidence type="ECO:0000313" key="3">
    <source>
        <dbReference type="Proteomes" id="UP000326912"/>
    </source>
</evidence>
<feature type="compositionally biased region" description="Polar residues" evidence="1">
    <location>
        <begin position="81"/>
        <end position="103"/>
    </location>
</feature>
<keyword evidence="3" id="KW-1185">Reference proteome</keyword>
<feature type="compositionally biased region" description="Polar residues" evidence="1">
    <location>
        <begin position="45"/>
        <end position="60"/>
    </location>
</feature>
<dbReference type="EMBL" id="BKZW01000002">
    <property type="protein sequence ID" value="GER89602.1"/>
    <property type="molecule type" value="Genomic_DNA"/>
</dbReference>
<comment type="caution">
    <text evidence="2">The sequence shown here is derived from an EMBL/GenBank/DDBJ whole genome shotgun (WGS) entry which is preliminary data.</text>
</comment>
<evidence type="ECO:0008006" key="4">
    <source>
        <dbReference type="Google" id="ProtNLM"/>
    </source>
</evidence>
<accession>A0A5J4KR27</accession>
<dbReference type="AlphaFoldDB" id="A0A5J4KR27"/>
<dbReference type="RefSeq" id="WP_151757475.1">
    <property type="nucleotide sequence ID" value="NZ_BKZW01000002.1"/>
</dbReference>
<feature type="compositionally biased region" description="Basic and acidic residues" evidence="1">
    <location>
        <begin position="234"/>
        <end position="243"/>
    </location>
</feature>
<gene>
    <name evidence="2" type="ORF">KDW_37640</name>
</gene>